<keyword evidence="4" id="KW-0546">Nucleotide metabolism</keyword>
<evidence type="ECO:0000256" key="3">
    <source>
        <dbReference type="ARBA" id="ARBA00022801"/>
    </source>
</evidence>
<reference evidence="5" key="1">
    <citation type="journal article" date="2017" name="Appl. Environ. Microbiol.">
        <title>Molecular characterization of an Endozoicomonas-like organism causing infection in king scallop Pecten maximus L.</title>
        <authorList>
            <person name="Cano I."/>
            <person name="van Aerle R."/>
            <person name="Ross S."/>
            <person name="Verner-Jeffreys D.W."/>
            <person name="Paley R.K."/>
            <person name="Rimmer G."/>
            <person name="Ryder D."/>
            <person name="Hooper P."/>
            <person name="Stone D."/>
            <person name="Feist S.W."/>
        </authorList>
    </citation>
    <scope>NUCLEOTIDE SEQUENCE</scope>
</reference>
<name>A0A2H9T8I9_9ZZZZ</name>
<dbReference type="GO" id="GO:0047429">
    <property type="term" value="F:nucleoside triphosphate diphosphatase activity"/>
    <property type="evidence" value="ECO:0007669"/>
    <property type="project" value="InterPro"/>
</dbReference>
<dbReference type="CDD" id="cd00555">
    <property type="entry name" value="Maf"/>
    <property type="match status" value="1"/>
</dbReference>
<proteinExistence type="inferred from homology"/>
<comment type="caution">
    <text evidence="5">The sequence shown here is derived from an EMBL/GenBank/DDBJ whole genome shotgun (WGS) entry which is preliminary data.</text>
</comment>
<dbReference type="Pfam" id="PF02545">
    <property type="entry name" value="Maf"/>
    <property type="match status" value="1"/>
</dbReference>
<protein>
    <submittedName>
        <fullName evidence="5">Maf-like protein YceF</fullName>
    </submittedName>
</protein>
<accession>A0A2H9T8I9</accession>
<evidence type="ECO:0000256" key="2">
    <source>
        <dbReference type="ARBA" id="ARBA00022490"/>
    </source>
</evidence>
<dbReference type="AlphaFoldDB" id="A0A2H9T8I9"/>
<organism evidence="5">
    <name type="scientific">invertebrate metagenome</name>
    <dbReference type="NCBI Taxonomy" id="1711999"/>
    <lineage>
        <taxon>unclassified sequences</taxon>
        <taxon>metagenomes</taxon>
        <taxon>organismal metagenomes</taxon>
    </lineage>
</organism>
<dbReference type="EMBL" id="NSIT01000063">
    <property type="protein sequence ID" value="PJE79533.1"/>
    <property type="molecule type" value="Genomic_DNA"/>
</dbReference>
<dbReference type="Gene3D" id="3.90.950.10">
    <property type="match status" value="1"/>
</dbReference>
<dbReference type="GO" id="GO:0009117">
    <property type="term" value="P:nucleotide metabolic process"/>
    <property type="evidence" value="ECO:0007669"/>
    <property type="project" value="UniProtKB-KW"/>
</dbReference>
<dbReference type="HAMAP" id="MF_00528">
    <property type="entry name" value="Maf"/>
    <property type="match status" value="1"/>
</dbReference>
<gene>
    <name evidence="5" type="primary">yceF</name>
    <name evidence="5" type="ORF">CI610_01509</name>
</gene>
<comment type="subcellular location">
    <subcellularLocation>
        <location evidence="1">Cytoplasm</location>
    </subcellularLocation>
</comment>
<dbReference type="InterPro" id="IPR003697">
    <property type="entry name" value="Maf-like"/>
</dbReference>
<keyword evidence="3" id="KW-0378">Hydrolase</keyword>
<dbReference type="SUPFAM" id="SSF52972">
    <property type="entry name" value="ITPase-like"/>
    <property type="match status" value="1"/>
</dbReference>
<evidence type="ECO:0000313" key="5">
    <source>
        <dbReference type="EMBL" id="PJE79533.1"/>
    </source>
</evidence>
<dbReference type="PANTHER" id="PTHR43213:SF10">
    <property type="entry name" value="7-METHYL-GTP PYROPHOSPHATASE"/>
    <property type="match status" value="1"/>
</dbReference>
<dbReference type="PIRSF" id="PIRSF006305">
    <property type="entry name" value="Maf"/>
    <property type="match status" value="1"/>
</dbReference>
<evidence type="ECO:0000256" key="1">
    <source>
        <dbReference type="ARBA" id="ARBA00004496"/>
    </source>
</evidence>
<dbReference type="InterPro" id="IPR029001">
    <property type="entry name" value="ITPase-like_fam"/>
</dbReference>
<dbReference type="PANTHER" id="PTHR43213">
    <property type="entry name" value="BIFUNCTIONAL DTTP/UTP PYROPHOSPHATASE/METHYLTRANSFERASE PROTEIN-RELATED"/>
    <property type="match status" value="1"/>
</dbReference>
<dbReference type="FunFam" id="3.90.950.10:FF:000005">
    <property type="entry name" value="7-methyl-GTP pyrophosphatase"/>
    <property type="match status" value="1"/>
</dbReference>
<keyword evidence="2" id="KW-0963">Cytoplasm</keyword>
<dbReference type="NCBIfam" id="TIGR00172">
    <property type="entry name" value="maf"/>
    <property type="match status" value="1"/>
</dbReference>
<evidence type="ECO:0000256" key="4">
    <source>
        <dbReference type="ARBA" id="ARBA00023080"/>
    </source>
</evidence>
<sequence length="198" mass="21933">MMKIMKLLLASSSSYRKQQLAKLGIAFDTFSPDIDETPLPSENPVSLTTRLARNKARAAVEQYPGHRIIGSDQVASLDGRIMGKPHTVQNAVEQLMCCCGRKVTFYTGLCLLNPVTGHEQTISVPFSVFFRHLSEQQIRRYVQLEKPLDCAGSFKCEELGIALFSKMEGDDPSSLVGLPLIQLNEMLFQEGVDVLRGA</sequence>
<dbReference type="GO" id="GO:0005737">
    <property type="term" value="C:cytoplasm"/>
    <property type="evidence" value="ECO:0007669"/>
    <property type="project" value="UniProtKB-SubCell"/>
</dbReference>